<accession>A0ABV2PRX5</accession>
<dbReference type="RefSeq" id="WP_354546634.1">
    <property type="nucleotide sequence ID" value="NZ_JBEPSD010000001.1"/>
</dbReference>
<keyword evidence="2" id="KW-1185">Reference proteome</keyword>
<comment type="caution">
    <text evidence="1">The sequence shown here is derived from an EMBL/GenBank/DDBJ whole genome shotgun (WGS) entry which is preliminary data.</text>
</comment>
<gene>
    <name evidence="1" type="ORF">ABIE04_000087</name>
</gene>
<name>A0ABV2PRX5_9GAMM</name>
<dbReference type="EMBL" id="JBEPSD010000001">
    <property type="protein sequence ID" value="MET4567760.1"/>
    <property type="molecule type" value="Genomic_DNA"/>
</dbReference>
<evidence type="ECO:0000313" key="1">
    <source>
        <dbReference type="EMBL" id="MET4567760.1"/>
    </source>
</evidence>
<organism evidence="1 2">
    <name type="scientific">Rhodanobacter soli</name>
    <dbReference type="NCBI Taxonomy" id="590609"/>
    <lineage>
        <taxon>Bacteria</taxon>
        <taxon>Pseudomonadati</taxon>
        <taxon>Pseudomonadota</taxon>
        <taxon>Gammaproteobacteria</taxon>
        <taxon>Lysobacterales</taxon>
        <taxon>Rhodanobacteraceae</taxon>
        <taxon>Rhodanobacter</taxon>
    </lineage>
</organism>
<dbReference type="Proteomes" id="UP001549251">
    <property type="component" value="Unassembled WGS sequence"/>
</dbReference>
<evidence type="ECO:0000313" key="2">
    <source>
        <dbReference type="Proteomes" id="UP001549251"/>
    </source>
</evidence>
<reference evidence="1 2" key="1">
    <citation type="submission" date="2024-06" db="EMBL/GenBank/DDBJ databases">
        <title>Sorghum-associated microbial communities from plants grown in Nebraska, USA.</title>
        <authorList>
            <person name="Schachtman D."/>
        </authorList>
    </citation>
    <scope>NUCLEOTIDE SEQUENCE [LARGE SCALE GENOMIC DNA]</scope>
    <source>
        <strain evidence="1 2">1757</strain>
    </source>
</reference>
<proteinExistence type="predicted"/>
<sequence length="350" mass="37904">MAKSVAVNVPPVDALLGDLPTAHRALPIGRRIAGQGCHGTKVDALSGGAGHRMRVRFIYFPTIDDNDHRVAYHQHLMVAEVLLGRVLAARAAGLRPMAPSLDYAAEARATVRPPQAMFHPATLEYRRWYRADGTARAQPLTQEALSLRLAATDDLPMKEARARVAQRSHALPALDQAWLIDRRSTPLEQRPLNQVECRALIDALDGVWQSSAGASHVERANRRIALRVAAVLGSLLDEYVASPFKSAALSEAFNEHHLAHLRQTIENSRQAESASGTLLAGPKAWFAAKTARMRAEHQIGLAMSPAASTTMRLSGRPVVAVVGGRLHTFVDGRRPGARLAPAVPVYATFG</sequence>
<protein>
    <submittedName>
        <fullName evidence="1">Uncharacterized protein</fullName>
    </submittedName>
</protein>